<dbReference type="EMBL" id="CAKOAT010057377">
    <property type="protein sequence ID" value="CAH8302704.1"/>
    <property type="molecule type" value="Genomic_DNA"/>
</dbReference>
<comment type="caution">
    <text evidence="2">The sequence shown here is derived from an EMBL/GenBank/DDBJ whole genome shotgun (WGS) entry which is preliminary data.</text>
</comment>
<name>A0ABC8IV91_ERUVS</name>
<dbReference type="Proteomes" id="UP001642260">
    <property type="component" value="Unassembled WGS sequence"/>
</dbReference>
<evidence type="ECO:0000313" key="2">
    <source>
        <dbReference type="EMBL" id="CAH8302704.1"/>
    </source>
</evidence>
<gene>
    <name evidence="2" type="ORF">ERUC_LOCUS3252</name>
</gene>
<evidence type="ECO:0000313" key="3">
    <source>
        <dbReference type="Proteomes" id="UP001642260"/>
    </source>
</evidence>
<sequence length="80" mass="9568">MVKIHIVQLSRLRQPFNVGDEVAIEEVKMYVKKLKLTETLFSRMDKQYQRLSNFGLYDKLLKNNSRRELPAWKIDDNDIV</sequence>
<evidence type="ECO:0000259" key="1">
    <source>
        <dbReference type="Pfam" id="PF00924"/>
    </source>
</evidence>
<keyword evidence="3" id="KW-1185">Reference proteome</keyword>
<reference evidence="2 3" key="1">
    <citation type="submission" date="2022-03" db="EMBL/GenBank/DDBJ databases">
        <authorList>
            <person name="Macdonald S."/>
            <person name="Ahmed S."/>
            <person name="Newling K."/>
        </authorList>
    </citation>
    <scope>NUCLEOTIDE SEQUENCE [LARGE SCALE GENOMIC DNA]</scope>
</reference>
<proteinExistence type="predicted"/>
<dbReference type="Pfam" id="PF00924">
    <property type="entry name" value="MS_channel_2nd"/>
    <property type="match status" value="1"/>
</dbReference>
<organism evidence="2 3">
    <name type="scientific">Eruca vesicaria subsp. sativa</name>
    <name type="common">Garden rocket</name>
    <name type="synonym">Eruca sativa</name>
    <dbReference type="NCBI Taxonomy" id="29727"/>
    <lineage>
        <taxon>Eukaryota</taxon>
        <taxon>Viridiplantae</taxon>
        <taxon>Streptophyta</taxon>
        <taxon>Embryophyta</taxon>
        <taxon>Tracheophyta</taxon>
        <taxon>Spermatophyta</taxon>
        <taxon>Magnoliopsida</taxon>
        <taxon>eudicotyledons</taxon>
        <taxon>Gunneridae</taxon>
        <taxon>Pentapetalae</taxon>
        <taxon>rosids</taxon>
        <taxon>malvids</taxon>
        <taxon>Brassicales</taxon>
        <taxon>Brassicaceae</taxon>
        <taxon>Brassiceae</taxon>
        <taxon>Eruca</taxon>
    </lineage>
</organism>
<dbReference type="AlphaFoldDB" id="A0ABC8IV91"/>
<protein>
    <recommendedName>
        <fullName evidence="1">Mechanosensitive ion channel MscS domain-containing protein</fullName>
    </recommendedName>
</protein>
<accession>A0ABC8IV91</accession>
<dbReference type="InterPro" id="IPR006685">
    <property type="entry name" value="MscS_channel_2nd"/>
</dbReference>
<feature type="domain" description="Mechanosensitive ion channel MscS" evidence="1">
    <location>
        <begin position="13"/>
        <end position="65"/>
    </location>
</feature>